<evidence type="ECO:0000256" key="1">
    <source>
        <dbReference type="ARBA" id="ARBA00023015"/>
    </source>
</evidence>
<dbReference type="Proteomes" id="UP001596058">
    <property type="component" value="Unassembled WGS sequence"/>
</dbReference>
<accession>A0ABW1DAS9</accession>
<protein>
    <submittedName>
        <fullName evidence="5">MerR family transcriptional regulator</fullName>
    </submittedName>
</protein>
<gene>
    <name evidence="5" type="ORF">ACFPZ3_62985</name>
</gene>
<dbReference type="RefSeq" id="WP_379523996.1">
    <property type="nucleotide sequence ID" value="NZ_JBHSPA010000113.1"/>
</dbReference>
<dbReference type="SUPFAM" id="SSF46955">
    <property type="entry name" value="Putative DNA-binding domain"/>
    <property type="match status" value="1"/>
</dbReference>
<keyword evidence="2" id="KW-0238">DNA-binding</keyword>
<keyword evidence="3" id="KW-0804">Transcription</keyword>
<comment type="caution">
    <text evidence="5">The sequence shown here is derived from an EMBL/GenBank/DDBJ whole genome shotgun (WGS) entry which is preliminary data.</text>
</comment>
<reference evidence="6" key="1">
    <citation type="journal article" date="2019" name="Int. J. Syst. Evol. Microbiol.">
        <title>The Global Catalogue of Microorganisms (GCM) 10K type strain sequencing project: providing services to taxonomists for standard genome sequencing and annotation.</title>
        <authorList>
            <consortium name="The Broad Institute Genomics Platform"/>
            <consortium name="The Broad Institute Genome Sequencing Center for Infectious Disease"/>
            <person name="Wu L."/>
            <person name="Ma J."/>
        </authorList>
    </citation>
    <scope>NUCLEOTIDE SEQUENCE [LARGE SCALE GENOMIC DNA]</scope>
    <source>
        <strain evidence="6">CCUG 53903</strain>
    </source>
</reference>
<keyword evidence="6" id="KW-1185">Reference proteome</keyword>
<keyword evidence="1" id="KW-0805">Transcription regulation</keyword>
<dbReference type="PROSITE" id="PS50937">
    <property type="entry name" value="HTH_MERR_2"/>
    <property type="match status" value="1"/>
</dbReference>
<dbReference type="SMART" id="SM00422">
    <property type="entry name" value="HTH_MERR"/>
    <property type="match status" value="1"/>
</dbReference>
<dbReference type="InterPro" id="IPR047057">
    <property type="entry name" value="MerR_fam"/>
</dbReference>
<dbReference type="EMBL" id="JBHSPA010000113">
    <property type="protein sequence ID" value="MFC5834582.1"/>
    <property type="molecule type" value="Genomic_DNA"/>
</dbReference>
<evidence type="ECO:0000259" key="4">
    <source>
        <dbReference type="PROSITE" id="PS50937"/>
    </source>
</evidence>
<dbReference type="PANTHER" id="PTHR30204:SF94">
    <property type="entry name" value="HEAVY METAL-DEPENDENT TRANSCRIPTIONAL REGULATOR HI_0293-RELATED"/>
    <property type="match status" value="1"/>
</dbReference>
<dbReference type="InterPro" id="IPR000551">
    <property type="entry name" value="MerR-type_HTH_dom"/>
</dbReference>
<evidence type="ECO:0000313" key="6">
    <source>
        <dbReference type="Proteomes" id="UP001596058"/>
    </source>
</evidence>
<sequence>MLIGELAQAAGTTVRALRYYEQQGLLRPRRAPNHYREYDERAVTLVRNIRQLLSLGFTAEDIHVFLPCLDLELEGRDCPASAPFVARKLAALEEQIAALTDVRDRLDLFLGRVTGQPDSL</sequence>
<dbReference type="Pfam" id="PF13411">
    <property type="entry name" value="MerR_1"/>
    <property type="match status" value="1"/>
</dbReference>
<proteinExistence type="predicted"/>
<dbReference type="PANTHER" id="PTHR30204">
    <property type="entry name" value="REDOX-CYCLING DRUG-SENSING TRANSCRIPTIONAL ACTIVATOR SOXR"/>
    <property type="match status" value="1"/>
</dbReference>
<dbReference type="InterPro" id="IPR009061">
    <property type="entry name" value="DNA-bd_dom_put_sf"/>
</dbReference>
<feature type="domain" description="HTH merR-type" evidence="4">
    <location>
        <begin position="1"/>
        <end position="68"/>
    </location>
</feature>
<dbReference type="CDD" id="cd01282">
    <property type="entry name" value="HTH_MerR-like_sg3"/>
    <property type="match status" value="1"/>
</dbReference>
<name>A0ABW1DAS9_9ACTN</name>
<dbReference type="Gene3D" id="1.10.1660.10">
    <property type="match status" value="1"/>
</dbReference>
<dbReference type="PRINTS" id="PR00040">
    <property type="entry name" value="HTHMERR"/>
</dbReference>
<evidence type="ECO:0000256" key="2">
    <source>
        <dbReference type="ARBA" id="ARBA00023125"/>
    </source>
</evidence>
<evidence type="ECO:0000313" key="5">
    <source>
        <dbReference type="EMBL" id="MFC5834582.1"/>
    </source>
</evidence>
<organism evidence="5 6">
    <name type="scientific">Nonomuraea insulae</name>
    <dbReference type="NCBI Taxonomy" id="1616787"/>
    <lineage>
        <taxon>Bacteria</taxon>
        <taxon>Bacillati</taxon>
        <taxon>Actinomycetota</taxon>
        <taxon>Actinomycetes</taxon>
        <taxon>Streptosporangiales</taxon>
        <taxon>Streptosporangiaceae</taxon>
        <taxon>Nonomuraea</taxon>
    </lineage>
</organism>
<evidence type="ECO:0000256" key="3">
    <source>
        <dbReference type="ARBA" id="ARBA00023163"/>
    </source>
</evidence>